<feature type="binding site" evidence="11">
    <location>
        <position position="256"/>
    </location>
    <ligand>
        <name>Zn(2+)</name>
        <dbReference type="ChEBI" id="CHEBI:29105"/>
    </ligand>
</feature>
<evidence type="ECO:0000313" key="15">
    <source>
        <dbReference type="Proteomes" id="UP000001555"/>
    </source>
</evidence>
<keyword evidence="7 11" id="KW-0862">Zinc</keyword>
<dbReference type="EMBL" id="DS925894">
    <property type="protein sequence ID" value="EEC17600.1"/>
    <property type="molecule type" value="Genomic_DNA"/>
</dbReference>
<dbReference type="EMBL" id="ABJB010383801">
    <property type="status" value="NOT_ANNOTATED_CDS"/>
    <property type="molecule type" value="Genomic_DNA"/>
</dbReference>
<dbReference type="PANTHER" id="PTHR10953:SF102">
    <property type="entry name" value="ADENYLYLTRANSFERASE AND SULFURTRANSFERASE MOCS3"/>
    <property type="match status" value="1"/>
</dbReference>
<dbReference type="VEuPathDB" id="VectorBase:ISCI007746"/>
<dbReference type="STRING" id="6945.B7QFH8"/>
<evidence type="ECO:0000256" key="3">
    <source>
        <dbReference type="ARBA" id="ARBA00022679"/>
    </source>
</evidence>
<evidence type="ECO:0000256" key="6">
    <source>
        <dbReference type="ARBA" id="ARBA00022741"/>
    </source>
</evidence>
<dbReference type="Proteomes" id="UP000001555">
    <property type="component" value="Unassembled WGS sequence"/>
</dbReference>
<dbReference type="InterPro" id="IPR028885">
    <property type="entry name" value="MOCS3/Uba4"/>
</dbReference>
<dbReference type="NCBIfam" id="NF004281">
    <property type="entry name" value="PRK05690.1"/>
    <property type="match status" value="1"/>
</dbReference>
<dbReference type="HAMAP" id="MF_03049">
    <property type="entry name" value="MOCS3_Uba4"/>
    <property type="match status" value="1"/>
</dbReference>
<comment type="similarity">
    <text evidence="11">In the N-terminal section; belongs to the HesA/MoeB/ThiF family. UBA4 subfamily.</text>
</comment>
<dbReference type="FunFam" id="3.40.250.10:FF:000014">
    <property type="entry name" value="Adenylyltransferase and sulfurtransferase MOCS3"/>
    <property type="match status" value="1"/>
</dbReference>
<dbReference type="OrthoDB" id="10261062at2759"/>
<dbReference type="PROSITE" id="PS50206">
    <property type="entry name" value="RHODANESE_3"/>
    <property type="match status" value="1"/>
</dbReference>
<evidence type="ECO:0000256" key="2">
    <source>
        <dbReference type="ARBA" id="ARBA00022490"/>
    </source>
</evidence>
<evidence type="ECO:0000256" key="1">
    <source>
        <dbReference type="ARBA" id="ARBA00004514"/>
    </source>
</evidence>
<comment type="subcellular location">
    <subcellularLocation>
        <location evidence="1">Cytoplasm</location>
        <location evidence="1">Cytosol</location>
    </subcellularLocation>
</comment>
<keyword evidence="9 11" id="KW-0501">Molybdenum cofactor biosynthesis</keyword>
<dbReference type="PaxDb" id="6945-B7QFH8"/>
<dbReference type="EC" id="2.8.1.-" evidence="11"/>
<dbReference type="FunFam" id="3.40.50.720:FF:000033">
    <property type="entry name" value="Adenylyltransferase and sulfurtransferase MOCS3"/>
    <property type="match status" value="1"/>
</dbReference>
<dbReference type="VEuPathDB" id="VectorBase:ISCW012218"/>
<feature type="binding site" evidence="11">
    <location>
        <position position="181"/>
    </location>
    <ligand>
        <name>Zn(2+)</name>
        <dbReference type="ChEBI" id="CHEBI:29105"/>
    </ligand>
</feature>
<feature type="binding site" evidence="11">
    <location>
        <position position="253"/>
    </location>
    <ligand>
        <name>Zn(2+)</name>
        <dbReference type="ChEBI" id="CHEBI:29105"/>
    </ligand>
</feature>
<keyword evidence="10 11" id="KW-0511">Multifunctional enzyme</keyword>
<reference evidence="13 15" key="1">
    <citation type="submission" date="2008-03" db="EMBL/GenBank/DDBJ databases">
        <title>Annotation of Ixodes scapularis.</title>
        <authorList>
            <consortium name="Ixodes scapularis Genome Project Consortium"/>
            <person name="Caler E."/>
            <person name="Hannick L.I."/>
            <person name="Bidwell S."/>
            <person name="Joardar V."/>
            <person name="Thiagarajan M."/>
            <person name="Amedeo P."/>
            <person name="Galinsky K.J."/>
            <person name="Schobel S."/>
            <person name="Inman J."/>
            <person name="Hostetler J."/>
            <person name="Miller J."/>
            <person name="Hammond M."/>
            <person name="Megy K."/>
            <person name="Lawson D."/>
            <person name="Kodira C."/>
            <person name="Sutton G."/>
            <person name="Meyer J."/>
            <person name="Hill C.A."/>
            <person name="Birren B."/>
            <person name="Nene V."/>
            <person name="Collins F."/>
            <person name="Alarcon-Chaidez F."/>
            <person name="Wikel S."/>
            <person name="Strausberg R."/>
        </authorList>
    </citation>
    <scope>NUCLEOTIDE SEQUENCE [LARGE SCALE GENOMIC DNA]</scope>
    <source>
        <strain evidence="15">Wikel</strain>
        <strain evidence="13">Wikel colony</strain>
    </source>
</reference>
<accession>B7QFH8</accession>
<dbReference type="GO" id="GO:0070566">
    <property type="term" value="F:adenylyltransferase activity"/>
    <property type="evidence" value="ECO:0007669"/>
    <property type="project" value="InterPro"/>
</dbReference>
<comment type="cofactor">
    <cofactor evidence="11">
        <name>Zn(2+)</name>
        <dbReference type="ChEBI" id="CHEBI:29105"/>
    </cofactor>
    <text evidence="11">Binds 1 zinc ion per subunit.</text>
</comment>
<dbReference type="GO" id="GO:0004792">
    <property type="term" value="F:thiosulfate-cyanide sulfurtransferase activity"/>
    <property type="evidence" value="ECO:0000318"/>
    <property type="project" value="GO_Central"/>
</dbReference>
<keyword evidence="8 11" id="KW-0067">ATP-binding</keyword>
<evidence type="ECO:0007829" key="16">
    <source>
        <dbReference type="PeptideAtlas" id="B7QFH8"/>
    </source>
</evidence>
<dbReference type="GO" id="GO:0002143">
    <property type="term" value="P:tRNA wobble position uridine thiolation"/>
    <property type="evidence" value="ECO:0000318"/>
    <property type="project" value="GO_Central"/>
</dbReference>
<evidence type="ECO:0000256" key="11">
    <source>
        <dbReference type="HAMAP-Rule" id="MF_03049"/>
    </source>
</evidence>
<gene>
    <name evidence="13" type="ORF">IscW_ISCW012218</name>
</gene>
<feature type="binding site" evidence="11">
    <location>
        <position position="48"/>
    </location>
    <ligand>
        <name>ATP</name>
        <dbReference type="ChEBI" id="CHEBI:30616"/>
    </ligand>
</feature>
<dbReference type="InterPro" id="IPR000594">
    <property type="entry name" value="ThiF_NAD_FAD-bd"/>
</dbReference>
<name>B7QFH8_IXOSC</name>
<feature type="binding site" evidence="11">
    <location>
        <begin position="137"/>
        <end position="138"/>
    </location>
    <ligand>
        <name>ATP</name>
        <dbReference type="ChEBI" id="CHEBI:30616"/>
    </ligand>
</feature>
<evidence type="ECO:0000313" key="14">
    <source>
        <dbReference type="EnsemblMetazoa" id="ISCW012218-PA"/>
    </source>
</evidence>
<keyword evidence="4 11" id="KW-0819">tRNA processing</keyword>
<feature type="binding site" evidence="11">
    <location>
        <begin position="76"/>
        <end position="80"/>
    </location>
    <ligand>
        <name>ATP</name>
        <dbReference type="ChEBI" id="CHEBI:30616"/>
    </ligand>
</feature>
<dbReference type="EnsemblMetazoa" id="ISCW012218-RA">
    <property type="protein sequence ID" value="ISCW012218-PA"/>
    <property type="gene ID" value="ISCW012218"/>
</dbReference>
<dbReference type="EMBL" id="ABJB010910935">
    <property type="status" value="NOT_ANNOTATED_CDS"/>
    <property type="molecule type" value="Genomic_DNA"/>
</dbReference>
<keyword evidence="3 11" id="KW-0808">Transferase</keyword>
<evidence type="ECO:0000256" key="7">
    <source>
        <dbReference type="ARBA" id="ARBA00022833"/>
    </source>
</evidence>
<dbReference type="EMBL" id="ABJB010655241">
    <property type="status" value="NOT_ANNOTATED_CDS"/>
    <property type="molecule type" value="Genomic_DNA"/>
</dbReference>
<dbReference type="FunCoup" id="B7QFH8">
    <property type="interactions" value="315"/>
</dbReference>
<keyword evidence="15" id="KW-1185">Reference proteome</keyword>
<feature type="binding site" evidence="11">
    <location>
        <position position="69"/>
    </location>
    <ligand>
        <name>ATP</name>
        <dbReference type="ChEBI" id="CHEBI:30616"/>
    </ligand>
</feature>
<dbReference type="VEuPathDB" id="VectorBase:ISCP_035674"/>
<feature type="active site" description="Glycyl thioester intermediate; for adenylyltransferase activity" evidence="11">
    <location>
        <position position="195"/>
    </location>
</feature>
<keyword evidence="6 11" id="KW-0547">Nucleotide-binding</keyword>
<comment type="function">
    <text evidence="11">Plays a central role in 2-thiolation of mcm(5)S(2)U at tRNA wobble positions of cytosolic tRNA(Lys), tRNA(Glu) and tRNA(Gln). Acts by mediating the C-terminal thiocarboxylation of the sulfur carrier URM1. Its N-terminus first activates URM1 as acyl-adenylate (-COAMP), then the persulfide sulfur on the catalytic cysteine is transferred to URM1 to form thiocarboxylation (-COSH) of its C-terminus. The reaction probably involves hydrogen sulfide that is generated from the persulfide intermediate and that acts as nucleophile towards URM1. Subsequently, a transient disulfide bond is formed. Does not use thiosulfate as sulfur donor; NFS1 probably acting as a sulfur donor for thiocarboxylation reactions.</text>
</comment>
<dbReference type="SMART" id="SM00450">
    <property type="entry name" value="RHOD"/>
    <property type="match status" value="1"/>
</dbReference>
<dbReference type="UniPathway" id="UPA00988"/>
<feature type="domain" description="Rhodanese" evidence="12">
    <location>
        <begin position="303"/>
        <end position="403"/>
    </location>
</feature>
<dbReference type="GO" id="GO:0005829">
    <property type="term" value="C:cytosol"/>
    <property type="evidence" value="ECO:0007669"/>
    <property type="project" value="UniProtKB-SubCell"/>
</dbReference>
<dbReference type="CDD" id="cd00757">
    <property type="entry name" value="ThiF_MoeB_HesA_family"/>
    <property type="match status" value="1"/>
</dbReference>
<proteinExistence type="evidence at protein level"/>
<dbReference type="Pfam" id="PF00581">
    <property type="entry name" value="Rhodanese"/>
    <property type="match status" value="1"/>
</dbReference>
<keyword evidence="2 11" id="KW-0963">Cytoplasm</keyword>
<dbReference type="GO" id="GO:0032447">
    <property type="term" value="P:protein urmylation"/>
    <property type="evidence" value="ECO:0000318"/>
    <property type="project" value="GO_Central"/>
</dbReference>
<evidence type="ECO:0000256" key="8">
    <source>
        <dbReference type="ARBA" id="ARBA00022840"/>
    </source>
</evidence>
<dbReference type="GO" id="GO:0006777">
    <property type="term" value="P:Mo-molybdopterin cofactor biosynthetic process"/>
    <property type="evidence" value="ECO:0007669"/>
    <property type="project" value="UniProtKB-UniRule"/>
</dbReference>
<evidence type="ECO:0000259" key="12">
    <source>
        <dbReference type="PROSITE" id="PS50206"/>
    </source>
</evidence>
<reference evidence="14" key="2">
    <citation type="submission" date="2020-05" db="UniProtKB">
        <authorList>
            <consortium name="EnsemblMetazoa"/>
        </authorList>
    </citation>
    <scope>IDENTIFICATION</scope>
    <source>
        <strain evidence="14">wikel</strain>
    </source>
</reference>
<evidence type="ECO:0000313" key="13">
    <source>
        <dbReference type="EMBL" id="EEC17600.1"/>
    </source>
</evidence>
<dbReference type="GO" id="GO:0016779">
    <property type="term" value="F:nucleotidyltransferase activity"/>
    <property type="evidence" value="ECO:0000318"/>
    <property type="project" value="GO_Central"/>
</dbReference>
<feature type="binding site" evidence="11">
    <location>
        <position position="178"/>
    </location>
    <ligand>
        <name>Zn(2+)</name>
        <dbReference type="ChEBI" id="CHEBI:29105"/>
    </ligand>
</feature>
<dbReference type="Gene3D" id="3.40.50.720">
    <property type="entry name" value="NAD(P)-binding Rossmann-like Domain"/>
    <property type="match status" value="1"/>
</dbReference>
<dbReference type="InterPro" id="IPR036873">
    <property type="entry name" value="Rhodanese-like_dom_sf"/>
</dbReference>
<dbReference type="Pfam" id="PF00899">
    <property type="entry name" value="ThiF"/>
    <property type="match status" value="1"/>
</dbReference>
<dbReference type="EMBL" id="ABJB010188234">
    <property type="status" value="NOT_ANNOTATED_CDS"/>
    <property type="molecule type" value="Genomic_DNA"/>
</dbReference>
<dbReference type="GO" id="GO:0046872">
    <property type="term" value="F:metal ion binding"/>
    <property type="evidence" value="ECO:0007669"/>
    <property type="project" value="UniProtKB-KW"/>
</dbReference>
<dbReference type="PANTHER" id="PTHR10953">
    <property type="entry name" value="UBIQUITIN-ACTIVATING ENZYME E1"/>
    <property type="match status" value="1"/>
</dbReference>
<keyword evidence="16" id="KW-1267">Proteomics identification</keyword>
<dbReference type="GO" id="GO:0042292">
    <property type="term" value="F:URM1 activating enzyme activity"/>
    <property type="evidence" value="ECO:0000318"/>
    <property type="project" value="GO_Central"/>
</dbReference>
<dbReference type="AlphaFoldDB" id="B7QFH8"/>
<dbReference type="SUPFAM" id="SSF69572">
    <property type="entry name" value="Activating enzymes of the ubiquitin-like proteins"/>
    <property type="match status" value="1"/>
</dbReference>
<dbReference type="InterPro" id="IPR045886">
    <property type="entry name" value="ThiF/MoeB/HesA"/>
</dbReference>
<protein>
    <recommendedName>
        <fullName evidence="11">Adenylyltransferase and sulfurtransferase MOCS3 homolog</fullName>
    </recommendedName>
    <alternativeName>
        <fullName evidence="11">UBA4 homolog</fullName>
    </alternativeName>
    <alternativeName>
        <fullName evidence="11">Ubiquitin-like protein activator 4 homolog</fullName>
    </alternativeName>
    <domain>
        <recommendedName>
            <fullName evidence="11">Adenylyltransferase</fullName>
            <ecNumber evidence="11">2.7.7.-</ecNumber>
        </recommendedName>
    </domain>
    <domain>
        <recommendedName>
            <fullName evidence="11">Sulfurtransferase</fullName>
            <ecNumber evidence="11">2.8.1.-</ecNumber>
        </recommendedName>
    </domain>
</protein>
<dbReference type="HOGENOM" id="CLU_013325_1_2_1"/>
<dbReference type="GO" id="GO:0005737">
    <property type="term" value="C:cytoplasm"/>
    <property type="evidence" value="ECO:0000318"/>
    <property type="project" value="GO_Central"/>
</dbReference>
<keyword evidence="5 11" id="KW-0479">Metal-binding</keyword>
<comment type="pathway">
    <text evidence="11">tRNA modification; 5-methoxycarbonylmethyl-2-thiouridine-tRNA biosynthesis.</text>
</comment>
<dbReference type="EC" id="2.7.7.-" evidence="11"/>
<feature type="active site" description="Cysteine persulfide intermediate; for sulfurtransferase activity" evidence="11">
    <location>
        <position position="357"/>
    </location>
</feature>
<organism>
    <name type="scientific">Ixodes scapularis</name>
    <name type="common">Black-legged tick</name>
    <name type="synonym">Deer tick</name>
    <dbReference type="NCBI Taxonomy" id="6945"/>
    <lineage>
        <taxon>Eukaryota</taxon>
        <taxon>Metazoa</taxon>
        <taxon>Ecdysozoa</taxon>
        <taxon>Arthropoda</taxon>
        <taxon>Chelicerata</taxon>
        <taxon>Arachnida</taxon>
        <taxon>Acari</taxon>
        <taxon>Parasitiformes</taxon>
        <taxon>Ixodida</taxon>
        <taxon>Ixodoidea</taxon>
        <taxon>Ixodidae</taxon>
        <taxon>Ixodinae</taxon>
        <taxon>Ixodes</taxon>
    </lineage>
</organism>
<evidence type="ECO:0000256" key="5">
    <source>
        <dbReference type="ARBA" id="ARBA00022723"/>
    </source>
</evidence>
<evidence type="ECO:0000256" key="10">
    <source>
        <dbReference type="ARBA" id="ARBA00023268"/>
    </source>
</evidence>
<feature type="binding site" evidence="11">
    <location>
        <position position="93"/>
    </location>
    <ligand>
        <name>ATP</name>
        <dbReference type="ChEBI" id="CHEBI:30616"/>
    </ligand>
</feature>
<sequence>MQKSTGQAGGLTKEDVARYSRQMILPGFGVAGQKALKAASVLIVGAGGLGCPCAAYLAAAGVGKIGLLDYDVVESSNLHRQILHSEAKLGMAKVDSLTVALRQLNSQPEYVRHNSVLDSSNALQILRGYQVVVDASDNVATRYLVSDACVCLGIPLVSGSALRWEGQLCVYNFNGGPCYRCLFPQPPPRATVDNCSDGGVLGMVPGIIGSLQALEVVKILTGCGDVCSGRLLLLDGSAGVVRRVALRGRSANCEACRNPSSAPLQMDYAAWCGSGPTDKACSISVLPQEQRISCKELKERLSDESPPVVVDVRPEVQFEMCHIPGSTNVPLECLEEGAIAVVEKLRESGSKEVLVVCRRGNDSQLAVQKLQKLLGDHGDVTCTVRDIQGGLESWAQTVDPSFPTY</sequence>
<dbReference type="GO" id="GO:0005524">
    <property type="term" value="F:ATP binding"/>
    <property type="evidence" value="ECO:0007669"/>
    <property type="project" value="UniProtKB-KW"/>
</dbReference>
<dbReference type="InterPro" id="IPR035985">
    <property type="entry name" value="Ubiquitin-activating_enz"/>
</dbReference>
<dbReference type="InterPro" id="IPR001763">
    <property type="entry name" value="Rhodanese-like_dom"/>
</dbReference>
<dbReference type="EMBL" id="ABJB010566039">
    <property type="status" value="NOT_ANNOTATED_CDS"/>
    <property type="molecule type" value="Genomic_DNA"/>
</dbReference>
<evidence type="ECO:0000256" key="4">
    <source>
        <dbReference type="ARBA" id="ARBA00022694"/>
    </source>
</evidence>
<dbReference type="InParanoid" id="B7QFH8"/>
<dbReference type="Gene3D" id="3.40.250.10">
    <property type="entry name" value="Rhodanese-like domain"/>
    <property type="match status" value="1"/>
</dbReference>
<evidence type="ECO:0000256" key="9">
    <source>
        <dbReference type="ARBA" id="ARBA00023150"/>
    </source>
</evidence>